<protein>
    <submittedName>
        <fullName evidence="1">Uncharacterized protein</fullName>
    </submittedName>
</protein>
<accession>A0ACB8VTL9</accession>
<proteinExistence type="predicted"/>
<comment type="caution">
    <text evidence="1">The sequence shown here is derived from an EMBL/GenBank/DDBJ whole genome shotgun (WGS) entry which is preliminary data.</text>
</comment>
<evidence type="ECO:0000313" key="2">
    <source>
        <dbReference type="Proteomes" id="UP000831701"/>
    </source>
</evidence>
<organism evidence="1 2">
    <name type="scientific">Scortum barcoo</name>
    <name type="common">barcoo grunter</name>
    <dbReference type="NCBI Taxonomy" id="214431"/>
    <lineage>
        <taxon>Eukaryota</taxon>
        <taxon>Metazoa</taxon>
        <taxon>Chordata</taxon>
        <taxon>Craniata</taxon>
        <taxon>Vertebrata</taxon>
        <taxon>Euteleostomi</taxon>
        <taxon>Actinopterygii</taxon>
        <taxon>Neopterygii</taxon>
        <taxon>Teleostei</taxon>
        <taxon>Neoteleostei</taxon>
        <taxon>Acanthomorphata</taxon>
        <taxon>Eupercaria</taxon>
        <taxon>Centrarchiformes</taxon>
        <taxon>Terapontoidei</taxon>
        <taxon>Terapontidae</taxon>
        <taxon>Scortum</taxon>
    </lineage>
</organism>
<keyword evidence="2" id="KW-1185">Reference proteome</keyword>
<name>A0ACB8VTL9_9TELE</name>
<gene>
    <name evidence="1" type="ORF">L3Q82_015269</name>
</gene>
<dbReference type="Proteomes" id="UP000831701">
    <property type="component" value="Chromosome 18"/>
</dbReference>
<evidence type="ECO:0000313" key="1">
    <source>
        <dbReference type="EMBL" id="KAI3358879.1"/>
    </source>
</evidence>
<reference evidence="1" key="1">
    <citation type="submission" date="2022-04" db="EMBL/GenBank/DDBJ databases">
        <title>Jade perch genome.</title>
        <authorList>
            <person name="Chao B."/>
        </authorList>
    </citation>
    <scope>NUCLEOTIDE SEQUENCE</scope>
    <source>
        <strain evidence="1">CB-2022</strain>
    </source>
</reference>
<dbReference type="EMBL" id="CM041548">
    <property type="protein sequence ID" value="KAI3358879.1"/>
    <property type="molecule type" value="Genomic_DNA"/>
</dbReference>
<sequence>MNFDEAFETRRDTASAITESYDKNRRGKQKDSYDTETDQSLCSKSKKGEKKKTGKKRRQQDEGSEMRNEMDLPSVSLLQKSPSSPVSCHATGFYPDRATLIWRKDGEELHEDVDHGEILPNHDGSFQMSVDLKLSSVTPEDWSRYDCVFHLSGVKDDIVTKLDKAEIRTNWGETGVRDDKEEPSNISVLITAAVVVLALIIIIIIAVIGFIFYKKKKAHRPPPLKHSLKYFDTGSTGLPNFPEFVGTAVIDDTLVTYCDTNKKTLETKQDWMKEFFENDPQQLEYYTRRCFEIGPNFFKATISSVKQSLNQTGGVHILQRIHGCEWDEEIEEINGFDEYSCDGEDFISLDLKTLTWMASKPQADATKLSWDADKDRTKYIENYLTKHFPAFLKQYLDFAKSSLLRTDLPSVSLLQKSPSSPVSCHATGFYPDRATLIWRKDGEELHEDVDHGEILPNHDGSFQMSVDLKLSSVTPEDWSRYDCVFHLSGVKDDIVTKLDKAKIRTNWEKRGSDEVKHSLKFFETGSTGLPNFPEYVAAGMIDDTLLGYCDSNRKKIEPKQDWMKEFLENDPDQLEFYTQHDVSTFYRACVAVSGTMRLERINGFDQFGYDGEDFLSLDLKTLTWIASKPQAVTTKLRLDADKAGIKDNEMLFTQIYPEWLKKYLTFGKSSLLRTDLPSVSLLQKSPSSPVSCHATGFYPDRATLIWRKDGEELHEDVDHGEILPNHDGSFQMSVDLKLSSVTPEDWSRYDCVFHLSGVKDDIVTKLEQSRDQNKLGITEEPSNITILITAAVVVLTLIIIIIAVIGFIFYKKKKAHRPPPRVHILHEMFGCEWDDETGEVNGFMQFGYDGEDFILFDLKTLTWIASKPQAVTIKLSWDADKAGIKDNEIFLTHIFPETLKKYLTFGKSSLLRTDLPSVSLLQKSPSSPVSCHATGFYPDRATLIWRKDGEELHEDVDHGEILPNHDGSFQMSVDLKLSSVTPEDWSRYDCVFHLSGVKDDIVTKLDKAEIRTNWGKNESGVTDVLQFIFDV</sequence>